<organism evidence="2 3">
    <name type="scientific">Microbacterium aurugineum</name>
    <dbReference type="NCBI Taxonomy" id="2851642"/>
    <lineage>
        <taxon>Bacteria</taxon>
        <taxon>Bacillati</taxon>
        <taxon>Actinomycetota</taxon>
        <taxon>Actinomycetes</taxon>
        <taxon>Micrococcales</taxon>
        <taxon>Microbacteriaceae</taxon>
        <taxon>Microbacterium</taxon>
    </lineage>
</organism>
<evidence type="ECO:0000313" key="2">
    <source>
        <dbReference type="EMBL" id="UPL17320.1"/>
    </source>
</evidence>
<evidence type="ECO:0000256" key="1">
    <source>
        <dbReference type="SAM" id="MobiDB-lite"/>
    </source>
</evidence>
<gene>
    <name evidence="2" type="ORF">KV397_05915</name>
</gene>
<proteinExistence type="predicted"/>
<feature type="compositionally biased region" description="Low complexity" evidence="1">
    <location>
        <begin position="622"/>
        <end position="636"/>
    </location>
</feature>
<feature type="region of interest" description="Disordered" evidence="1">
    <location>
        <begin position="613"/>
        <end position="648"/>
    </location>
</feature>
<evidence type="ECO:0000313" key="3">
    <source>
        <dbReference type="Proteomes" id="UP000830631"/>
    </source>
</evidence>
<reference evidence="2 3" key="1">
    <citation type="submission" date="2021-06" db="EMBL/GenBank/DDBJ databases">
        <title>Genome-based taxonomic framework of Microbacterium strains isolated from marine environment, the description of four new species and reclassification of four preexisting species.</title>
        <authorList>
            <person name="Lee S.D."/>
            <person name="Kim S.-M."/>
            <person name="Byeon Y.-S."/>
            <person name="Yang H.L."/>
            <person name="Kim I.S."/>
        </authorList>
    </citation>
    <scope>NUCLEOTIDE SEQUENCE [LARGE SCALE GENOMIC DNA]</scope>
    <source>
        <strain evidence="2 3">KSW4-10</strain>
    </source>
</reference>
<protein>
    <submittedName>
        <fullName evidence="2">Uncharacterized protein</fullName>
    </submittedName>
</protein>
<accession>A0ABY4IYE4</accession>
<dbReference type="Proteomes" id="UP000830631">
    <property type="component" value="Chromosome"/>
</dbReference>
<sequence length="648" mass="72426">MTSIDIDYYRAFDDNDECGITEREILGRGRNLQQFDDSTVALVETRVRQSGILEQLDRWAAEDANRDGMGGRPARISFRALLTALLLLAQEGAPLHIRRAAYVLQHRLSTKSSELLDLPETPTSFATHVATTKRWYTNTIRAFHRMKTLMDPYPQELYTAKTHTQIQEILRHHDAERAEKYKARLDEYTRLFIRMTFMVQPRAVRRASKQLDVSFDQTYIGTPTTKGYSRKHLASKVKAEQGANFGELSPGPVDAFAGWHVKSGRAERVDNQKGEVDQTAPERGKSADYDWGWVANLAVRVDAEQPGSKRFPSLVVAASLSIPNMEVAEEAAHLLEAAAMLDLAPGVADADKQYWANAKPFRLLKPALKTGFTPSTDYRSDRVGVKGGQHGALFVEGDAYCPSTPKPLLNATPDRLGDVIDVQTHRARIEERKAYQLHVKEKAKVADGKVMLRCPALGPSPTVTCPLREMMLSAAKKARPEVEPETLEEEFLDTICKKHSAAFDLTEMQSPQQAFDYGTEEWETFHDHARNTVESGNDQLKASGDADIETAGRRRVRGITAAQILVTILIVNHNLRKIAAFLSDQEIERARTTPRVHTIRRRDRVWANRYTKTTGSGDLTIPRGGRTSSSTSPGSSVHDVLALTPMRT</sequence>
<dbReference type="RefSeq" id="WP_261812403.1">
    <property type="nucleotide sequence ID" value="NZ_CP078078.1"/>
</dbReference>
<name>A0ABY4IYE4_9MICO</name>
<keyword evidence="3" id="KW-1185">Reference proteome</keyword>
<dbReference type="EMBL" id="CP078078">
    <property type="protein sequence ID" value="UPL17320.1"/>
    <property type="molecule type" value="Genomic_DNA"/>
</dbReference>